<dbReference type="Proteomes" id="UP000005561">
    <property type="component" value="Unassembled WGS sequence"/>
</dbReference>
<accession>C6LAD9</accession>
<protein>
    <submittedName>
        <fullName evidence="2">Uncharacterized protein</fullName>
    </submittedName>
</protein>
<dbReference type="STRING" id="168384.SAMN05660368_02160"/>
<organism evidence="2 3">
    <name type="scientific">Marvinbryantia formatexigens DSM 14469</name>
    <dbReference type="NCBI Taxonomy" id="478749"/>
    <lineage>
        <taxon>Bacteria</taxon>
        <taxon>Bacillati</taxon>
        <taxon>Bacillota</taxon>
        <taxon>Clostridia</taxon>
        <taxon>Lachnospirales</taxon>
        <taxon>Lachnospiraceae</taxon>
        <taxon>Marvinbryantia</taxon>
    </lineage>
</organism>
<keyword evidence="1" id="KW-0472">Membrane</keyword>
<keyword evidence="1" id="KW-0812">Transmembrane</keyword>
<keyword evidence="1" id="KW-1133">Transmembrane helix</keyword>
<evidence type="ECO:0000313" key="3">
    <source>
        <dbReference type="Proteomes" id="UP000005561"/>
    </source>
</evidence>
<name>C6LAD9_9FIRM</name>
<feature type="transmembrane region" description="Helical" evidence="1">
    <location>
        <begin position="43"/>
        <end position="60"/>
    </location>
</feature>
<evidence type="ECO:0000313" key="2">
    <source>
        <dbReference type="EMBL" id="EET62546.1"/>
    </source>
</evidence>
<gene>
    <name evidence="2" type="ORF">BRYFOR_05581</name>
</gene>
<sequence length="137" mass="15001">MGWESFYNITFLQEYLLIAVGGYVGCLFADSLAMLASAKTKSAVIAVLVPCAVIFIPPLLNITPMVPAVEKLIGILPHQLVQIYSVINGLYIYQAAGRYTGAVEILLVLYPVLCIALLPATYMIFRRGEEKSFASPR</sequence>
<dbReference type="AlphaFoldDB" id="C6LAD9"/>
<comment type="caution">
    <text evidence="2">The sequence shown here is derived from an EMBL/GenBank/DDBJ whole genome shotgun (WGS) entry which is preliminary data.</text>
</comment>
<feature type="transmembrane region" description="Helical" evidence="1">
    <location>
        <begin position="105"/>
        <end position="125"/>
    </location>
</feature>
<dbReference type="EMBL" id="ACCL02000002">
    <property type="protein sequence ID" value="EET62546.1"/>
    <property type="molecule type" value="Genomic_DNA"/>
</dbReference>
<evidence type="ECO:0000256" key="1">
    <source>
        <dbReference type="SAM" id="Phobius"/>
    </source>
</evidence>
<feature type="transmembrane region" description="Helical" evidence="1">
    <location>
        <begin position="15"/>
        <end position="36"/>
    </location>
</feature>
<dbReference type="RefSeq" id="WP_006860381.1">
    <property type="nucleotide sequence ID" value="NZ_ACCL02000002.1"/>
</dbReference>
<dbReference type="OrthoDB" id="1692816at2"/>
<keyword evidence="3" id="KW-1185">Reference proteome</keyword>
<proteinExistence type="predicted"/>
<reference evidence="2" key="1">
    <citation type="submission" date="2009-07" db="EMBL/GenBank/DDBJ databases">
        <authorList>
            <person name="Weinstock G."/>
            <person name="Sodergren E."/>
            <person name="Clifton S."/>
            <person name="Fulton L."/>
            <person name="Fulton B."/>
            <person name="Courtney L."/>
            <person name="Fronick C."/>
            <person name="Harrison M."/>
            <person name="Strong C."/>
            <person name="Farmer C."/>
            <person name="Delahaunty K."/>
            <person name="Markovic C."/>
            <person name="Hall O."/>
            <person name="Minx P."/>
            <person name="Tomlinson C."/>
            <person name="Mitreva M."/>
            <person name="Nelson J."/>
            <person name="Hou S."/>
            <person name="Wollam A."/>
            <person name="Pepin K.H."/>
            <person name="Johnson M."/>
            <person name="Bhonagiri V."/>
            <person name="Nash W.E."/>
            <person name="Warren W."/>
            <person name="Chinwalla A."/>
            <person name="Mardis E.R."/>
            <person name="Wilson R.K."/>
        </authorList>
    </citation>
    <scope>NUCLEOTIDE SEQUENCE [LARGE SCALE GENOMIC DNA]</scope>
    <source>
        <strain evidence="2">DSM 14469</strain>
    </source>
</reference>